<dbReference type="Proteomes" id="UP001350748">
    <property type="component" value="Unassembled WGS sequence"/>
</dbReference>
<evidence type="ECO:0000256" key="1">
    <source>
        <dbReference type="SAM" id="SignalP"/>
    </source>
</evidence>
<reference evidence="2 3" key="1">
    <citation type="submission" date="2024-02" db="EMBL/GenBank/DDBJ databases">
        <authorList>
            <person name="Grouzdev D."/>
        </authorList>
    </citation>
    <scope>NUCLEOTIDE SEQUENCE [LARGE SCALE GENOMIC DNA]</scope>
    <source>
        <strain evidence="2 3">9N</strain>
    </source>
</reference>
<name>A0ABU7XJS3_9HYPH</name>
<proteinExistence type="predicted"/>
<keyword evidence="3" id="KW-1185">Reference proteome</keyword>
<sequence length="111" mass="11979">MGQNFKSALGAILIATMAATALPTETYAGPTTVAVREDVGLSGPIDQARYRRYVRRRYYYRYGYDPAGAAFAGAALGIMGAGIAAATAPRYYGWGPYYGYGYPGYYGGWGW</sequence>
<dbReference type="RefSeq" id="WP_332082681.1">
    <property type="nucleotide sequence ID" value="NZ_JAZHYN010000050.1"/>
</dbReference>
<feature type="chain" id="PRO_5047535306" description="Transmembrane protein" evidence="1">
    <location>
        <begin position="29"/>
        <end position="111"/>
    </location>
</feature>
<feature type="signal peptide" evidence="1">
    <location>
        <begin position="1"/>
        <end position="28"/>
    </location>
</feature>
<organism evidence="2 3">
    <name type="scientific">Methylocystis borbori</name>
    <dbReference type="NCBI Taxonomy" id="3118750"/>
    <lineage>
        <taxon>Bacteria</taxon>
        <taxon>Pseudomonadati</taxon>
        <taxon>Pseudomonadota</taxon>
        <taxon>Alphaproteobacteria</taxon>
        <taxon>Hyphomicrobiales</taxon>
        <taxon>Methylocystaceae</taxon>
        <taxon>Methylocystis</taxon>
    </lineage>
</organism>
<keyword evidence="1" id="KW-0732">Signal</keyword>
<evidence type="ECO:0008006" key="4">
    <source>
        <dbReference type="Google" id="ProtNLM"/>
    </source>
</evidence>
<gene>
    <name evidence="2" type="ORF">V3H18_13945</name>
</gene>
<protein>
    <recommendedName>
        <fullName evidence="4">Transmembrane protein</fullName>
    </recommendedName>
</protein>
<accession>A0ABU7XJS3</accession>
<evidence type="ECO:0000313" key="3">
    <source>
        <dbReference type="Proteomes" id="UP001350748"/>
    </source>
</evidence>
<comment type="caution">
    <text evidence="2">The sequence shown here is derived from an EMBL/GenBank/DDBJ whole genome shotgun (WGS) entry which is preliminary data.</text>
</comment>
<evidence type="ECO:0000313" key="2">
    <source>
        <dbReference type="EMBL" id="MEF3367638.1"/>
    </source>
</evidence>
<dbReference type="EMBL" id="JAZHYN010000050">
    <property type="protein sequence ID" value="MEF3367638.1"/>
    <property type="molecule type" value="Genomic_DNA"/>
</dbReference>